<dbReference type="GeneID" id="113498281"/>
<evidence type="ECO:0000256" key="1">
    <source>
        <dbReference type="SAM" id="SignalP"/>
    </source>
</evidence>
<evidence type="ECO:0000313" key="2">
    <source>
        <dbReference type="Proteomes" id="UP000322000"/>
    </source>
</evidence>
<sequence>MKLFGLLVCVMAVLALIMGGASAEPKGIGKVIKKGGKIIKAGIGAIGAIGTGHEVYEHIKNRG</sequence>
<organism evidence="2 3">
    <name type="scientific">Trichoplusia ni</name>
    <name type="common">Cabbage looper</name>
    <dbReference type="NCBI Taxonomy" id="7111"/>
    <lineage>
        <taxon>Eukaryota</taxon>
        <taxon>Metazoa</taxon>
        <taxon>Ecdysozoa</taxon>
        <taxon>Arthropoda</taxon>
        <taxon>Hexapoda</taxon>
        <taxon>Insecta</taxon>
        <taxon>Pterygota</taxon>
        <taxon>Neoptera</taxon>
        <taxon>Endopterygota</taxon>
        <taxon>Lepidoptera</taxon>
        <taxon>Glossata</taxon>
        <taxon>Ditrysia</taxon>
        <taxon>Noctuoidea</taxon>
        <taxon>Noctuidae</taxon>
        <taxon>Plusiinae</taxon>
        <taxon>Trichoplusia</taxon>
    </lineage>
</organism>
<dbReference type="GO" id="GO:0042742">
    <property type="term" value="P:defense response to bacterium"/>
    <property type="evidence" value="ECO:0007669"/>
    <property type="project" value="InterPro"/>
</dbReference>
<dbReference type="Proteomes" id="UP000322000">
    <property type="component" value="Chromosome 10"/>
</dbReference>
<proteinExistence type="predicted"/>
<dbReference type="Gene3D" id="1.20.5.750">
    <property type="entry name" value="Moricin domain"/>
    <property type="match status" value="1"/>
</dbReference>
<dbReference type="Pfam" id="PF06451">
    <property type="entry name" value="Moricin"/>
    <property type="match status" value="1"/>
</dbReference>
<accession>A0A7E5W156</accession>
<feature type="chain" id="PRO_5028932535" evidence="1">
    <location>
        <begin position="24"/>
        <end position="63"/>
    </location>
</feature>
<gene>
    <name evidence="3" type="primary">LOC113498281</name>
</gene>
<dbReference type="RefSeq" id="XP_026734036.1">
    <property type="nucleotide sequence ID" value="XM_026878235.1"/>
</dbReference>
<feature type="signal peptide" evidence="1">
    <location>
        <begin position="1"/>
        <end position="23"/>
    </location>
</feature>
<evidence type="ECO:0000313" key="3">
    <source>
        <dbReference type="RefSeq" id="XP_026734036.1"/>
    </source>
</evidence>
<keyword evidence="1" id="KW-0732">Signal</keyword>
<dbReference type="InterPro" id="IPR009456">
    <property type="entry name" value="Moricin_fam"/>
</dbReference>
<dbReference type="GO" id="GO:0005576">
    <property type="term" value="C:extracellular region"/>
    <property type="evidence" value="ECO:0007669"/>
    <property type="project" value="InterPro"/>
</dbReference>
<dbReference type="InParanoid" id="A0A7E5W156"/>
<keyword evidence="2" id="KW-1185">Reference proteome</keyword>
<protein>
    <submittedName>
        <fullName evidence="3">Uncharacterized protein LOC113498281</fullName>
    </submittedName>
</protein>
<name>A0A7E5W156_TRINI</name>
<dbReference type="KEGG" id="tnl:113498281"/>
<dbReference type="AlphaFoldDB" id="A0A7E5W156"/>
<dbReference type="InterPro" id="IPR037043">
    <property type="entry name" value="Moricin_sf"/>
</dbReference>
<reference evidence="3" key="1">
    <citation type="submission" date="2025-08" db="UniProtKB">
        <authorList>
            <consortium name="RefSeq"/>
        </authorList>
    </citation>
    <scope>IDENTIFICATION</scope>
</reference>